<keyword evidence="2" id="KW-1003">Cell membrane</keyword>
<dbReference type="InParanoid" id="A0A6J2NI95"/>
<evidence type="ECO:0000313" key="13">
    <source>
        <dbReference type="RefSeq" id="XP_028389600.1"/>
    </source>
</evidence>
<dbReference type="KEGG" id="pdic:114514595"/>
<dbReference type="GO" id="GO:0045202">
    <property type="term" value="C:synapse"/>
    <property type="evidence" value="ECO:0007669"/>
    <property type="project" value="GOC"/>
</dbReference>
<dbReference type="PANTHER" id="PTHR32217:SF5">
    <property type="entry name" value="LYMPHOCYTE ANTIGEN 6H"/>
    <property type="match status" value="1"/>
</dbReference>
<dbReference type="PANTHER" id="PTHR32217">
    <property type="entry name" value="LYMPHOCYTE ANTIGEN 6H"/>
    <property type="match status" value="1"/>
</dbReference>
<evidence type="ECO:0000259" key="11">
    <source>
        <dbReference type="Pfam" id="PF00021"/>
    </source>
</evidence>
<dbReference type="GO" id="GO:0005886">
    <property type="term" value="C:plasma membrane"/>
    <property type="evidence" value="ECO:0007669"/>
    <property type="project" value="UniProtKB-SubCell"/>
</dbReference>
<keyword evidence="4 10" id="KW-0732">Signal</keyword>
<evidence type="ECO:0000256" key="7">
    <source>
        <dbReference type="ARBA" id="ARBA00023180"/>
    </source>
</evidence>
<keyword evidence="7" id="KW-0325">Glycoprotein</keyword>
<dbReference type="GO" id="GO:0098552">
    <property type="term" value="C:side of membrane"/>
    <property type="evidence" value="ECO:0007669"/>
    <property type="project" value="UniProtKB-KW"/>
</dbReference>
<feature type="chain" id="PRO_5026963864" evidence="10">
    <location>
        <begin position="21"/>
        <end position="150"/>
    </location>
</feature>
<dbReference type="InterPro" id="IPR016054">
    <property type="entry name" value="LY6_UPA_recep-like"/>
</dbReference>
<evidence type="ECO:0000256" key="4">
    <source>
        <dbReference type="ARBA" id="ARBA00022729"/>
    </source>
</evidence>
<evidence type="ECO:0000256" key="2">
    <source>
        <dbReference type="ARBA" id="ARBA00022475"/>
    </source>
</evidence>
<evidence type="ECO:0000256" key="1">
    <source>
        <dbReference type="ARBA" id="ARBA00004609"/>
    </source>
</evidence>
<sequence length="150" mass="16176">MRGLHLVLLAVLLCSDHALSLQCYLCAAAQTITQCWVMTCGQRQNFCFKSDLILYSTDGQKICMQQAGCATSCKEVSKQMETILGSGPEPGLLHKIFQNLGELAPTFELQSLSCCEKNLCNGVSRAGHSLWALAGGLLLSLGPALLWALL</sequence>
<name>A0A6J2NI95_9CHIR</name>
<dbReference type="InterPro" id="IPR051445">
    <property type="entry name" value="LY6H/LY6L_nAChR_modulators"/>
</dbReference>
<dbReference type="GO" id="GO:0030550">
    <property type="term" value="F:acetylcholine receptor inhibitor activity"/>
    <property type="evidence" value="ECO:0007669"/>
    <property type="project" value="TreeGrafter"/>
</dbReference>
<comment type="subcellular location">
    <subcellularLocation>
        <location evidence="1">Cell membrane</location>
        <topology evidence="1">Lipid-anchor</topology>
        <topology evidence="1">GPI-anchor</topology>
    </subcellularLocation>
</comment>
<keyword evidence="8" id="KW-0449">Lipoprotein</keyword>
<evidence type="ECO:0000256" key="8">
    <source>
        <dbReference type="ARBA" id="ARBA00023288"/>
    </source>
</evidence>
<keyword evidence="3" id="KW-0336">GPI-anchor</keyword>
<organism evidence="12 13">
    <name type="scientific">Phyllostomus discolor</name>
    <name type="common">pale spear-nosed bat</name>
    <dbReference type="NCBI Taxonomy" id="89673"/>
    <lineage>
        <taxon>Eukaryota</taxon>
        <taxon>Metazoa</taxon>
        <taxon>Chordata</taxon>
        <taxon>Craniata</taxon>
        <taxon>Vertebrata</taxon>
        <taxon>Euteleostomi</taxon>
        <taxon>Mammalia</taxon>
        <taxon>Eutheria</taxon>
        <taxon>Laurasiatheria</taxon>
        <taxon>Chiroptera</taxon>
        <taxon>Yangochiroptera</taxon>
        <taxon>Phyllostomidae</taxon>
        <taxon>Phyllostominae</taxon>
        <taxon>Phyllostomus</taxon>
    </lineage>
</organism>
<evidence type="ECO:0000256" key="3">
    <source>
        <dbReference type="ARBA" id="ARBA00022622"/>
    </source>
</evidence>
<feature type="signal peptide" evidence="10">
    <location>
        <begin position="1"/>
        <end position="20"/>
    </location>
</feature>
<feature type="domain" description="UPAR/Ly6" evidence="11">
    <location>
        <begin position="20"/>
        <end position="81"/>
    </location>
</feature>
<keyword evidence="5 9" id="KW-0472">Membrane</keyword>
<dbReference type="InterPro" id="IPR018363">
    <property type="entry name" value="CD59_antigen_CS"/>
</dbReference>
<dbReference type="GeneID" id="114514595"/>
<keyword evidence="9" id="KW-0812">Transmembrane</keyword>
<proteinExistence type="predicted"/>
<feature type="transmembrane region" description="Helical" evidence="9">
    <location>
        <begin position="130"/>
        <end position="149"/>
    </location>
</feature>
<evidence type="ECO:0000256" key="6">
    <source>
        <dbReference type="ARBA" id="ARBA00023157"/>
    </source>
</evidence>
<protein>
    <submittedName>
        <fullName evidence="13">Lymphocyte antigen 6H-like</fullName>
    </submittedName>
</protein>
<keyword evidence="9" id="KW-1133">Transmembrane helix</keyword>
<evidence type="ECO:0000256" key="10">
    <source>
        <dbReference type="SAM" id="SignalP"/>
    </source>
</evidence>
<dbReference type="Pfam" id="PF00021">
    <property type="entry name" value="UPAR_LY6"/>
    <property type="match status" value="1"/>
</dbReference>
<accession>A0A6J2NI95</accession>
<evidence type="ECO:0000256" key="5">
    <source>
        <dbReference type="ARBA" id="ARBA00023136"/>
    </source>
</evidence>
<reference evidence="13" key="1">
    <citation type="submission" date="2025-08" db="UniProtKB">
        <authorList>
            <consortium name="RefSeq"/>
        </authorList>
    </citation>
    <scope>IDENTIFICATION</scope>
    <source>
        <tissue evidence="13">Muscle</tissue>
    </source>
</reference>
<keyword evidence="12" id="KW-1185">Reference proteome</keyword>
<dbReference type="InterPro" id="IPR045860">
    <property type="entry name" value="Snake_toxin-like_sf"/>
</dbReference>
<evidence type="ECO:0000256" key="9">
    <source>
        <dbReference type="SAM" id="Phobius"/>
    </source>
</evidence>
<keyword evidence="6" id="KW-1015">Disulfide bond</keyword>
<dbReference type="RefSeq" id="XP_028389600.1">
    <property type="nucleotide sequence ID" value="XM_028533799.2"/>
</dbReference>
<dbReference type="PROSITE" id="PS00983">
    <property type="entry name" value="LY6_UPAR"/>
    <property type="match status" value="1"/>
</dbReference>
<evidence type="ECO:0000313" key="12">
    <source>
        <dbReference type="Proteomes" id="UP000504628"/>
    </source>
</evidence>
<gene>
    <name evidence="13" type="primary">LOC114514595</name>
</gene>
<dbReference type="GO" id="GO:0095500">
    <property type="term" value="P:acetylcholine receptor signaling pathway"/>
    <property type="evidence" value="ECO:0007669"/>
    <property type="project" value="TreeGrafter"/>
</dbReference>
<dbReference type="Proteomes" id="UP000504628">
    <property type="component" value="Chromosome 7"/>
</dbReference>
<dbReference type="GO" id="GO:0033130">
    <property type="term" value="F:acetylcholine receptor binding"/>
    <property type="evidence" value="ECO:0007669"/>
    <property type="project" value="TreeGrafter"/>
</dbReference>
<dbReference type="SUPFAM" id="SSF57302">
    <property type="entry name" value="Snake toxin-like"/>
    <property type="match status" value="1"/>
</dbReference>
<dbReference type="AlphaFoldDB" id="A0A6J2NI95"/>